<dbReference type="Pfam" id="PF00512">
    <property type="entry name" value="HisKA"/>
    <property type="match status" value="1"/>
</dbReference>
<dbReference type="InterPro" id="IPR003661">
    <property type="entry name" value="HisK_dim/P_dom"/>
</dbReference>
<dbReference type="Gene3D" id="3.40.50.2300">
    <property type="match status" value="1"/>
</dbReference>
<dbReference type="InterPro" id="IPR003594">
    <property type="entry name" value="HATPase_dom"/>
</dbReference>
<feature type="region of interest" description="Disordered" evidence="3">
    <location>
        <begin position="1524"/>
        <end position="1545"/>
    </location>
</feature>
<dbReference type="PROSITE" id="PS50109">
    <property type="entry name" value="HIS_KIN"/>
    <property type="match status" value="1"/>
</dbReference>
<feature type="compositionally biased region" description="Low complexity" evidence="3">
    <location>
        <begin position="680"/>
        <end position="691"/>
    </location>
</feature>
<dbReference type="SUPFAM" id="SSF52172">
    <property type="entry name" value="CheY-like"/>
    <property type="match status" value="1"/>
</dbReference>
<dbReference type="Gene3D" id="3.30.565.10">
    <property type="entry name" value="Histidine kinase-like ATPase, C-terminal domain"/>
    <property type="match status" value="1"/>
</dbReference>
<feature type="region of interest" description="Disordered" evidence="3">
    <location>
        <begin position="669"/>
        <end position="691"/>
    </location>
</feature>
<evidence type="ECO:0000256" key="1">
    <source>
        <dbReference type="ARBA" id="ARBA00022553"/>
    </source>
</evidence>
<dbReference type="Pfam" id="PF00072">
    <property type="entry name" value="Response_reg"/>
    <property type="match status" value="1"/>
</dbReference>
<dbReference type="InterPro" id="IPR036890">
    <property type="entry name" value="HATPase_C_sf"/>
</dbReference>
<feature type="compositionally biased region" description="Low complexity" evidence="3">
    <location>
        <begin position="62"/>
        <end position="85"/>
    </location>
</feature>
<feature type="compositionally biased region" description="Low complexity" evidence="3">
    <location>
        <begin position="1300"/>
        <end position="1313"/>
    </location>
</feature>
<dbReference type="SMART" id="SM00448">
    <property type="entry name" value="REC"/>
    <property type="match status" value="1"/>
</dbReference>
<feature type="region of interest" description="Disordered" evidence="3">
    <location>
        <begin position="2207"/>
        <end position="2227"/>
    </location>
</feature>
<evidence type="ECO:0000259" key="4">
    <source>
        <dbReference type="PROSITE" id="PS50109"/>
    </source>
</evidence>
<dbReference type="SMART" id="SM00388">
    <property type="entry name" value="HisKA"/>
    <property type="match status" value="1"/>
</dbReference>
<dbReference type="EMBL" id="JAAAIM010000638">
    <property type="protein sequence ID" value="KAG0285728.1"/>
    <property type="molecule type" value="Genomic_DNA"/>
</dbReference>
<dbReference type="CDD" id="cd16922">
    <property type="entry name" value="HATPase_EvgS-ArcB-TorS-like"/>
    <property type="match status" value="1"/>
</dbReference>
<protein>
    <submittedName>
        <fullName evidence="7">Histidine kinase osmosensor</fullName>
    </submittedName>
</protein>
<feature type="domain" description="Histidine kinase" evidence="4">
    <location>
        <begin position="899"/>
        <end position="1170"/>
    </location>
</feature>
<dbReference type="PANTHER" id="PTHR45339:SF5">
    <property type="entry name" value="HISTIDINE KINASE"/>
    <property type="match status" value="1"/>
</dbReference>
<evidence type="ECO:0000259" key="5">
    <source>
        <dbReference type="PROSITE" id="PS50110"/>
    </source>
</evidence>
<feature type="compositionally biased region" description="Low complexity" evidence="3">
    <location>
        <begin position="1528"/>
        <end position="1545"/>
    </location>
</feature>
<feature type="compositionally biased region" description="Polar residues" evidence="3">
    <location>
        <begin position="1645"/>
        <end position="1658"/>
    </location>
</feature>
<dbReference type="InterPro" id="IPR000700">
    <property type="entry name" value="PAS-assoc_C"/>
</dbReference>
<feature type="region of interest" description="Disordered" evidence="3">
    <location>
        <begin position="62"/>
        <end position="145"/>
    </location>
</feature>
<feature type="region of interest" description="Disordered" evidence="3">
    <location>
        <begin position="1558"/>
        <end position="1665"/>
    </location>
</feature>
<feature type="compositionally biased region" description="Low complexity" evidence="3">
    <location>
        <begin position="103"/>
        <end position="139"/>
    </location>
</feature>
<feature type="compositionally biased region" description="Low complexity" evidence="3">
    <location>
        <begin position="197"/>
        <end position="209"/>
    </location>
</feature>
<dbReference type="Gene3D" id="1.10.510.10">
    <property type="entry name" value="Transferase(Phosphotransferase) domain 1"/>
    <property type="match status" value="1"/>
</dbReference>
<dbReference type="CDD" id="cd00130">
    <property type="entry name" value="PAS"/>
    <property type="match status" value="1"/>
</dbReference>
<evidence type="ECO:0000256" key="2">
    <source>
        <dbReference type="PROSITE-ProRule" id="PRU00169"/>
    </source>
</evidence>
<feature type="compositionally biased region" description="Polar residues" evidence="3">
    <location>
        <begin position="459"/>
        <end position="475"/>
    </location>
</feature>
<dbReference type="CDD" id="cd00082">
    <property type="entry name" value="HisKA"/>
    <property type="match status" value="1"/>
</dbReference>
<gene>
    <name evidence="7" type="primary">NIK1_2</name>
    <name evidence="7" type="ORF">BGZ96_010058</name>
</gene>
<feature type="region of interest" description="Disordered" evidence="3">
    <location>
        <begin position="1959"/>
        <end position="1995"/>
    </location>
</feature>
<feature type="domain" description="Response regulatory" evidence="5">
    <location>
        <begin position="1677"/>
        <end position="1805"/>
    </location>
</feature>
<feature type="compositionally biased region" description="Low complexity" evidence="3">
    <location>
        <begin position="1570"/>
        <end position="1582"/>
    </location>
</feature>
<feature type="compositionally biased region" description="Basic and acidic residues" evidence="3">
    <location>
        <begin position="162"/>
        <end position="176"/>
    </location>
</feature>
<dbReference type="PROSITE" id="PS50113">
    <property type="entry name" value="PAC"/>
    <property type="match status" value="1"/>
</dbReference>
<dbReference type="SMART" id="SM00387">
    <property type="entry name" value="HATPase_c"/>
    <property type="match status" value="1"/>
</dbReference>
<dbReference type="GO" id="GO:0016301">
    <property type="term" value="F:kinase activity"/>
    <property type="evidence" value="ECO:0007669"/>
    <property type="project" value="UniProtKB-KW"/>
</dbReference>
<evidence type="ECO:0000313" key="7">
    <source>
        <dbReference type="EMBL" id="KAG0285728.1"/>
    </source>
</evidence>
<dbReference type="SUPFAM" id="SSF47384">
    <property type="entry name" value="Homodimeric domain of signal transducing histidine kinase"/>
    <property type="match status" value="1"/>
</dbReference>
<evidence type="ECO:0000256" key="3">
    <source>
        <dbReference type="SAM" id="MobiDB-lite"/>
    </source>
</evidence>
<dbReference type="Pfam" id="PF08447">
    <property type="entry name" value="PAS_3"/>
    <property type="match status" value="1"/>
</dbReference>
<keyword evidence="7" id="KW-0418">Kinase</keyword>
<feature type="compositionally biased region" description="Low complexity" evidence="3">
    <location>
        <begin position="179"/>
        <end position="189"/>
    </location>
</feature>
<keyword evidence="7" id="KW-0808">Transferase</keyword>
<dbReference type="InterPro" id="IPR000014">
    <property type="entry name" value="PAS"/>
</dbReference>
<dbReference type="InterPro" id="IPR036097">
    <property type="entry name" value="HisK_dim/P_sf"/>
</dbReference>
<dbReference type="InterPro" id="IPR035965">
    <property type="entry name" value="PAS-like_dom_sf"/>
</dbReference>
<dbReference type="InterPro" id="IPR011006">
    <property type="entry name" value="CheY-like_superfamily"/>
</dbReference>
<proteinExistence type="predicted"/>
<evidence type="ECO:0000313" key="8">
    <source>
        <dbReference type="Proteomes" id="UP001194696"/>
    </source>
</evidence>
<dbReference type="Gene3D" id="1.10.287.130">
    <property type="match status" value="1"/>
</dbReference>
<dbReference type="SMART" id="SM00086">
    <property type="entry name" value="PAC"/>
    <property type="match status" value="1"/>
</dbReference>
<feature type="region of interest" description="Disordered" evidence="3">
    <location>
        <begin position="158"/>
        <end position="209"/>
    </location>
</feature>
<dbReference type="InterPro" id="IPR013655">
    <property type="entry name" value="PAS_fold_3"/>
</dbReference>
<sequence>MSRFLDFAVEASVLLETLHQNGLIHGQLCPTSFRWEESSSLKKAIEPKADQDYALLTSTLTGTSPSTAVASTNSSSSSRTSYQSHPSRKDNHTSPASLSRPHTASNNTPTSTNNINNNNNSNNSTNGNATSNSSTSGSNKPSRRQRRYSLVLDCTHLGLGEKSTEPPDSPARKGLRDQSNSNYNNNYSSLHHPFVSPPQSASSSPSAAALTNGSFENSYINHVPSNHASPNPNINAGSFLDPLLFSPSEANLLPYSNTNSAAVFHDAITTRMARIKRSLLSSSSSSPTLGQTSSSTSSSTMTSQSGSTSTRDSGSTLPFALKRHFMLHVPQELHSPPGCVLPVQIDIYTLGVMFYYQLTSYTILLPEDMLAGSIEHSLAASSIHHGHGQKQKSGARGAVLASTPSRLANVIQRMVAKSSKDRFLSMIQVRKELSLIRDQELEASNKEAESKAMSRTHSDNININAGITKPSQTHLAPSSYPSSSLARPASPANSTHSFKSTDTRASQENDTSATGARISAPANASSSTHSHETNGGGLSHEDRAFVLESVLSLSHNSSLRDMLRAISHALDNILVGHPPEEMAIILWQKDDHLPNGGTWAIIEDKFQPGTMTQSTLTWTDLSERRDHMPVLVRKALDTQEPIFSTAVGSRSQLPTIACVPIVAGPQQQQQTQQPWMLPGTSSPAPSVSSSTSTTPTLVGAIYLHHLHPRFYFTQRDKDMLILFCQKLAPSLQYCDKVSSLEKQLALATHRSRVLEETNTRIRKNEDEVFSWMEALPCFVWAAEPDDIASRRYLSRSWFEFTGFPGDKRTSDRWISAMHPDDVAAFQKEVSQSYKTGVYKDCEFRLMRFDGVYRWHLSRAIPVLNQYGAILKWVGVTIDIDDLYRAQKAELHKKSNFLANMSHELRTPFSGFHGMLTLLGYSSLDDEQQECVFTAKASCEKLLLIIDDLLDFSKLEADKVTLEALPFDLQEVFDEVEDIVEPLASQKSLEIAFIKTDHVPDVLTGDCNRLKQILLNLVGNAIKFTHTGHVVVKCRVLDRDTDMTALSPGSSSSIDDDKFYFRHEKNGGGQCQSEMRPPNSGRFSSPEPLSESSVKLMFSVEDTGIGISLEEQEVLFSPFSQVDGSATRSYGGSGLGLSICLQLVKLMKGRIGLVSEREKGSTFWFVIQCELGTAAESPTRPVPETDVVDSTKEIKRITRTLGTPRILIASTSETTISSLQSYLSDFNTEVANLPSTAASRLEESVVNGIRFDFVCWDFPKYDPQHAKMLELQARPDLNNVHFVLLYTPLPSPDLIRRAQSLQLPPSSSGSPSLASRKRPTLSQSISLRLDNSGSVVGNTNHYHHHNIGSMTESEVPGLSPEKLNSLRITCISKPIRRLKLLRAFVEILDDSTRIHGSHAVKKAAGANAGGVTPIPPSSPTASSATAINSPISSPTNSIGSSATLSPVGMARSPSASMMATLDGSMTKETSGIKESASTTGAIAVAIRPSFPNADSGTQFLSKSQEQIVISQTTDEARLCGELDTPVKLNESNSNNSGHKHNSSSVNTLEVVDELAALEESASDNHQQRPRSQSLSSPSSVASSKTMFSASGSGGDINGNDPSSSHNGDKSGDGHESDKDREQEERDRLPSSPPPKVLPVKQKLPVNSSRASKLRSNSPKPTKASKLVTEEANRITGMRILLAEDNKIAQMVLSKQLALFGLAISCANDGADALALFKAHPRGYYTMGFFDHHMPICDGVQATQQIRLLEREHAAEVKGPVPRLPIVAVSADIQETARKACLNSGMERYVTKPLMQKDLVAMVRHYCVNGDAEASTHSYVSPPEGAGVSKDIGVVSSSDSNAVTSTVEAMVSAGHVSAPIGISSGLSGPMLLSPSPIESQQLHIGSPLQKQPTNTPKRELELSPAAMRGLALIRENTLQDESSKVGGGGSIKTMNPLLSTSMTASASTGCLPTQQQLFQQQQLQQQQQTGSSVNNLGLRSHGSQSQLRTPNTTFSLSKSISSSNLSGSYHSGAAHGGIISSPIIMSTSTSVVTSCPSPAPGPLAMSGGAPNILSLSSSFGSHHHHHHPIAAMAAGAAAAAAAVVNTVSSAISEHIHPPSIYAAQPNSSALSSPWKGSQEGQQIQQCQLQQPFVLPSFSSSSSEVEAGAGAQTGTGGHMYHPPQQVFAPYLHPCEPSPTIDREEDPLLTSGSLSAAGLALGNYASTMSTSTVPVDNANSSSSGGSGAAESSAGVAGVQAALSAATTASTLTGAKAKAVAATNATMAATATVRLNNWL</sequence>
<feature type="compositionally biased region" description="Polar residues" evidence="3">
    <location>
        <begin position="1967"/>
        <end position="1992"/>
    </location>
</feature>
<feature type="modified residue" description="4-aspartylphosphate" evidence="2">
    <location>
        <position position="1729"/>
    </location>
</feature>
<name>A0ABQ7JUX8_9FUNG</name>
<feature type="region of interest" description="Disordered" evidence="3">
    <location>
        <begin position="446"/>
        <end position="539"/>
    </location>
</feature>
<feature type="compositionally biased region" description="Basic and acidic residues" evidence="3">
    <location>
        <begin position="446"/>
        <end position="458"/>
    </location>
</feature>
<dbReference type="Proteomes" id="UP001194696">
    <property type="component" value="Unassembled WGS sequence"/>
</dbReference>
<dbReference type="PRINTS" id="PR00344">
    <property type="entry name" value="BCTRLSENSOR"/>
</dbReference>
<dbReference type="InterPro" id="IPR005467">
    <property type="entry name" value="His_kinase_dom"/>
</dbReference>
<feature type="compositionally biased region" description="Basic and acidic residues" evidence="3">
    <location>
        <begin position="1605"/>
        <end position="1627"/>
    </location>
</feature>
<organism evidence="7 8">
    <name type="scientific">Linnemannia gamsii</name>
    <dbReference type="NCBI Taxonomy" id="64522"/>
    <lineage>
        <taxon>Eukaryota</taxon>
        <taxon>Fungi</taxon>
        <taxon>Fungi incertae sedis</taxon>
        <taxon>Mucoromycota</taxon>
        <taxon>Mortierellomycotina</taxon>
        <taxon>Mortierellomycetes</taxon>
        <taxon>Mortierellales</taxon>
        <taxon>Mortierellaceae</taxon>
        <taxon>Linnemannia</taxon>
    </lineage>
</organism>
<feature type="region of interest" description="Disordered" evidence="3">
    <location>
        <begin position="1300"/>
        <end position="1320"/>
    </location>
</feature>
<dbReference type="InterPro" id="IPR004358">
    <property type="entry name" value="Sig_transdc_His_kin-like_C"/>
</dbReference>
<dbReference type="CDD" id="cd17546">
    <property type="entry name" value="REC_hyHK_CKI1_RcsC-like"/>
    <property type="match status" value="1"/>
</dbReference>
<feature type="domain" description="PAC" evidence="6">
    <location>
        <begin position="839"/>
        <end position="891"/>
    </location>
</feature>
<comment type="caution">
    <text evidence="7">The sequence shown here is derived from an EMBL/GenBank/DDBJ whole genome shotgun (WGS) entry which is preliminary data.</text>
</comment>
<feature type="compositionally biased region" description="Polar residues" evidence="3">
    <location>
        <begin position="93"/>
        <end position="102"/>
    </location>
</feature>
<dbReference type="PANTHER" id="PTHR45339">
    <property type="entry name" value="HYBRID SIGNAL TRANSDUCTION HISTIDINE KINASE J"/>
    <property type="match status" value="1"/>
</dbReference>
<dbReference type="SUPFAM" id="SSF55874">
    <property type="entry name" value="ATPase domain of HSP90 chaperone/DNA topoisomerase II/histidine kinase"/>
    <property type="match status" value="1"/>
</dbReference>
<feature type="region of interest" description="Disordered" evidence="3">
    <location>
        <begin position="279"/>
        <end position="314"/>
    </location>
</feature>
<dbReference type="InterPro" id="IPR001789">
    <property type="entry name" value="Sig_transdc_resp-reg_receiver"/>
</dbReference>
<dbReference type="Pfam" id="PF02518">
    <property type="entry name" value="HATPase_c"/>
    <property type="match status" value="1"/>
</dbReference>
<dbReference type="SUPFAM" id="SSF55785">
    <property type="entry name" value="PYP-like sensor domain (PAS domain)"/>
    <property type="match status" value="1"/>
</dbReference>
<feature type="region of interest" description="Disordered" evidence="3">
    <location>
        <begin position="1066"/>
        <end position="1088"/>
    </location>
</feature>
<keyword evidence="8" id="KW-1185">Reference proteome</keyword>
<evidence type="ECO:0000259" key="6">
    <source>
        <dbReference type="PROSITE" id="PS50113"/>
    </source>
</evidence>
<keyword evidence="1 2" id="KW-0597">Phosphoprotein</keyword>
<accession>A0ABQ7JUX8</accession>
<dbReference type="PROSITE" id="PS50110">
    <property type="entry name" value="RESPONSE_REGULATORY"/>
    <property type="match status" value="1"/>
</dbReference>
<dbReference type="Gene3D" id="3.30.450.20">
    <property type="entry name" value="PAS domain"/>
    <property type="match status" value="1"/>
</dbReference>
<feature type="compositionally biased region" description="Low complexity" evidence="3">
    <location>
        <begin position="2213"/>
        <end position="2227"/>
    </location>
</feature>
<dbReference type="InterPro" id="IPR001610">
    <property type="entry name" value="PAC"/>
</dbReference>
<reference evidence="7 8" key="1">
    <citation type="journal article" date="2020" name="Fungal Divers.">
        <title>Resolving the Mortierellaceae phylogeny through synthesis of multi-gene phylogenetics and phylogenomics.</title>
        <authorList>
            <person name="Vandepol N."/>
            <person name="Liber J."/>
            <person name="Desiro A."/>
            <person name="Na H."/>
            <person name="Kennedy M."/>
            <person name="Barry K."/>
            <person name="Grigoriev I.V."/>
            <person name="Miller A.N."/>
            <person name="O'Donnell K."/>
            <person name="Stajich J.E."/>
            <person name="Bonito G."/>
        </authorList>
    </citation>
    <scope>NUCLEOTIDE SEQUENCE [LARGE SCALE GENOMIC DNA]</scope>
    <source>
        <strain evidence="7 8">AD045</strain>
    </source>
</reference>
<feature type="compositionally biased region" description="Low complexity" evidence="3">
    <location>
        <begin position="476"/>
        <end position="494"/>
    </location>
</feature>